<accession>A0AAE0AU65</accession>
<evidence type="ECO:0000256" key="1">
    <source>
        <dbReference type="SAM" id="MobiDB-lite"/>
    </source>
</evidence>
<gene>
    <name evidence="3" type="ORF">Dsin_011406</name>
</gene>
<feature type="region of interest" description="Disordered" evidence="1">
    <location>
        <begin position="119"/>
        <end position="146"/>
    </location>
</feature>
<dbReference type="Proteomes" id="UP001281410">
    <property type="component" value="Unassembled WGS sequence"/>
</dbReference>
<protein>
    <recommendedName>
        <fullName evidence="2">Zinc knuckle CX2CX4HX4C domain-containing protein</fullName>
    </recommendedName>
</protein>
<comment type="caution">
    <text evidence="3">The sequence shown here is derived from an EMBL/GenBank/DDBJ whole genome shotgun (WGS) entry which is preliminary data.</text>
</comment>
<proteinExistence type="predicted"/>
<feature type="compositionally biased region" description="Basic and acidic residues" evidence="1">
    <location>
        <begin position="124"/>
        <end position="138"/>
    </location>
</feature>
<evidence type="ECO:0000313" key="3">
    <source>
        <dbReference type="EMBL" id="KAK3224381.1"/>
    </source>
</evidence>
<evidence type="ECO:0000313" key="4">
    <source>
        <dbReference type="Proteomes" id="UP001281410"/>
    </source>
</evidence>
<dbReference type="AlphaFoldDB" id="A0AAE0AU65"/>
<evidence type="ECO:0000259" key="2">
    <source>
        <dbReference type="Pfam" id="PF14392"/>
    </source>
</evidence>
<organism evidence="3 4">
    <name type="scientific">Dipteronia sinensis</name>
    <dbReference type="NCBI Taxonomy" id="43782"/>
    <lineage>
        <taxon>Eukaryota</taxon>
        <taxon>Viridiplantae</taxon>
        <taxon>Streptophyta</taxon>
        <taxon>Embryophyta</taxon>
        <taxon>Tracheophyta</taxon>
        <taxon>Spermatophyta</taxon>
        <taxon>Magnoliopsida</taxon>
        <taxon>eudicotyledons</taxon>
        <taxon>Gunneridae</taxon>
        <taxon>Pentapetalae</taxon>
        <taxon>rosids</taxon>
        <taxon>malvids</taxon>
        <taxon>Sapindales</taxon>
        <taxon>Sapindaceae</taxon>
        <taxon>Hippocastanoideae</taxon>
        <taxon>Acereae</taxon>
        <taxon>Dipteronia</taxon>
    </lineage>
</organism>
<reference evidence="3" key="1">
    <citation type="journal article" date="2023" name="Plant J.">
        <title>Genome sequences and population genomics provide insights into the demographic history, inbreeding, and mutation load of two 'living fossil' tree species of Dipteronia.</title>
        <authorList>
            <person name="Feng Y."/>
            <person name="Comes H.P."/>
            <person name="Chen J."/>
            <person name="Zhu S."/>
            <person name="Lu R."/>
            <person name="Zhang X."/>
            <person name="Li P."/>
            <person name="Qiu J."/>
            <person name="Olsen K.M."/>
            <person name="Qiu Y."/>
        </authorList>
    </citation>
    <scope>NUCLEOTIDE SEQUENCE</scope>
    <source>
        <strain evidence="3">NBL</strain>
    </source>
</reference>
<name>A0AAE0AU65_9ROSI</name>
<keyword evidence="4" id="KW-1185">Reference proteome</keyword>
<dbReference type="EMBL" id="JANJYJ010000003">
    <property type="protein sequence ID" value="KAK3224381.1"/>
    <property type="molecule type" value="Genomic_DNA"/>
</dbReference>
<feature type="domain" description="Zinc knuckle CX2CX4HX4C" evidence="2">
    <location>
        <begin position="52"/>
        <end position="83"/>
    </location>
</feature>
<dbReference type="Pfam" id="PF14392">
    <property type="entry name" value="zf-CCHC_4"/>
    <property type="match status" value="1"/>
</dbReference>
<sequence>MWHFRNSMIALEKPESSGNIFKLGFNNASFWFQIHDIPILVYEPENDKMLGESDEVTMVGLKYDRLLDFCYACCKIGHGIKECWDIEARKVALEGSPTKFWSWLKATCFEKLKTKSNLQGNESSLDRPRSLEVSRETEGDGSVSVRPSSLASCKEVLIRVTAEVKKVMKKKYQETLRPEEDFRASHVDAMCVDGP</sequence>
<dbReference type="InterPro" id="IPR025836">
    <property type="entry name" value="Zn_knuckle_CX2CX4HX4C"/>
</dbReference>